<dbReference type="OrthoDB" id="9799345at2"/>
<name>A0A8G1UEP5_9ACTN</name>
<feature type="domain" description="HTH araC/xylS-type" evidence="4">
    <location>
        <begin position="179"/>
        <end position="277"/>
    </location>
</feature>
<dbReference type="GO" id="GO:0043565">
    <property type="term" value="F:sequence-specific DNA binding"/>
    <property type="evidence" value="ECO:0007669"/>
    <property type="project" value="InterPro"/>
</dbReference>
<protein>
    <submittedName>
        <fullName evidence="5">Transcriptional regulator</fullName>
    </submittedName>
</protein>
<accession>A0A8G1UEP5</accession>
<keyword evidence="1" id="KW-0805">Transcription regulation</keyword>
<dbReference type="SMART" id="SM00342">
    <property type="entry name" value="HTH_ARAC"/>
    <property type="match status" value="1"/>
</dbReference>
<keyword evidence="3" id="KW-0804">Transcription</keyword>
<evidence type="ECO:0000313" key="6">
    <source>
        <dbReference type="Proteomes" id="UP000267408"/>
    </source>
</evidence>
<comment type="caution">
    <text evidence="5">The sequence shown here is derived from an EMBL/GenBank/DDBJ whole genome shotgun (WGS) entry which is preliminary data.</text>
</comment>
<gene>
    <name evidence="5" type="ORF">EDD39_7541</name>
</gene>
<evidence type="ECO:0000259" key="4">
    <source>
        <dbReference type="PROSITE" id="PS01124"/>
    </source>
</evidence>
<dbReference type="AlphaFoldDB" id="A0A8G1UEP5"/>
<dbReference type="PANTHER" id="PTHR43280:SF32">
    <property type="entry name" value="TRANSCRIPTIONAL REGULATORY PROTEIN"/>
    <property type="match status" value="1"/>
</dbReference>
<evidence type="ECO:0000256" key="2">
    <source>
        <dbReference type="ARBA" id="ARBA00023125"/>
    </source>
</evidence>
<dbReference type="InterPro" id="IPR018060">
    <property type="entry name" value="HTH_AraC"/>
</dbReference>
<dbReference type="GO" id="GO:0003700">
    <property type="term" value="F:DNA-binding transcription factor activity"/>
    <property type="evidence" value="ECO:0007669"/>
    <property type="project" value="InterPro"/>
</dbReference>
<dbReference type="Pfam" id="PF12833">
    <property type="entry name" value="HTH_18"/>
    <property type="match status" value="1"/>
</dbReference>
<evidence type="ECO:0000256" key="3">
    <source>
        <dbReference type="ARBA" id="ARBA00023163"/>
    </source>
</evidence>
<dbReference type="EMBL" id="RJVJ01000003">
    <property type="protein sequence ID" value="ROR35876.1"/>
    <property type="molecule type" value="Genomic_DNA"/>
</dbReference>
<dbReference type="Proteomes" id="UP000267408">
    <property type="component" value="Unassembled WGS sequence"/>
</dbReference>
<reference evidence="5 6" key="1">
    <citation type="submission" date="2018-11" db="EMBL/GenBank/DDBJ databases">
        <title>Sequencing the genomes of 1000 actinobacteria strains.</title>
        <authorList>
            <person name="Klenk H.-P."/>
        </authorList>
    </citation>
    <scope>NUCLEOTIDE SEQUENCE [LARGE SCALE GENOMIC DNA]</scope>
    <source>
        <strain evidence="5 6">DSM 44780</strain>
    </source>
</reference>
<dbReference type="SUPFAM" id="SSF46689">
    <property type="entry name" value="Homeodomain-like"/>
    <property type="match status" value="1"/>
</dbReference>
<dbReference type="RefSeq" id="WP_123564022.1">
    <property type="nucleotide sequence ID" value="NZ_RJVJ01000003.1"/>
</dbReference>
<dbReference type="Gene3D" id="1.10.10.60">
    <property type="entry name" value="Homeodomain-like"/>
    <property type="match status" value="1"/>
</dbReference>
<proteinExistence type="predicted"/>
<evidence type="ECO:0000256" key="1">
    <source>
        <dbReference type="ARBA" id="ARBA00023015"/>
    </source>
</evidence>
<keyword evidence="2" id="KW-0238">DNA-binding</keyword>
<evidence type="ECO:0000313" key="5">
    <source>
        <dbReference type="EMBL" id="ROR35876.1"/>
    </source>
</evidence>
<dbReference type="PROSITE" id="PS01124">
    <property type="entry name" value="HTH_ARAC_FAMILY_2"/>
    <property type="match status" value="1"/>
</dbReference>
<sequence>MVKTGLVATIRHMTYQPVGRGASSVEVMTFRRLRDINDRGAQRADFHVLALVDEGDGTVAVDFASHPLSARTAVLIPHGAVHRWDDITRITGHLVLFVPTAPVTHHTRAMVASPGPVARWTVPAEAWPFVDAARGHLVLEAAALAEDPSTELPAILLSALITRLDPPYSEARSANPTFQLFRSSVEAHFRTHHDAGHYAAALGFAPRTLTRAVQQATGRTAKAYIVERIALEAKRLLAHERVTAARCASELGFPDPSNFSLFFLNATGLRPGAWQAATTLG</sequence>
<organism evidence="5 6">
    <name type="scientific">Kitasatospora cineracea</name>
    <dbReference type="NCBI Taxonomy" id="88074"/>
    <lineage>
        <taxon>Bacteria</taxon>
        <taxon>Bacillati</taxon>
        <taxon>Actinomycetota</taxon>
        <taxon>Actinomycetes</taxon>
        <taxon>Kitasatosporales</taxon>
        <taxon>Streptomycetaceae</taxon>
        <taxon>Kitasatospora</taxon>
    </lineage>
</organism>
<dbReference type="InterPro" id="IPR009057">
    <property type="entry name" value="Homeodomain-like_sf"/>
</dbReference>
<dbReference type="PANTHER" id="PTHR43280">
    <property type="entry name" value="ARAC-FAMILY TRANSCRIPTIONAL REGULATOR"/>
    <property type="match status" value="1"/>
</dbReference>